<dbReference type="PANTHER" id="PTHR30535">
    <property type="entry name" value="VITAMIN B12-BINDING PROTEIN"/>
    <property type="match status" value="1"/>
</dbReference>
<evidence type="ECO:0000313" key="3">
    <source>
        <dbReference type="EMBL" id="TGG89175.1"/>
    </source>
</evidence>
<evidence type="ECO:0000313" key="4">
    <source>
        <dbReference type="Proteomes" id="UP000199322"/>
    </source>
</evidence>
<proteinExistence type="predicted"/>
<dbReference type="RefSeq" id="WP_091402233.1">
    <property type="nucleotide sequence ID" value="NZ_FMYV01000001.1"/>
</dbReference>
<dbReference type="Proteomes" id="UP000199322">
    <property type="component" value="Unassembled WGS sequence"/>
</dbReference>
<dbReference type="Proteomes" id="UP000297288">
    <property type="component" value="Unassembled WGS sequence"/>
</dbReference>
<dbReference type="OrthoDB" id="9787830at2"/>
<dbReference type="InterPro" id="IPR002491">
    <property type="entry name" value="ABC_transptr_periplasmic_BD"/>
</dbReference>
<dbReference type="AlphaFoldDB" id="A0A1G6IDG7"/>
<evidence type="ECO:0000313" key="5">
    <source>
        <dbReference type="Proteomes" id="UP000297288"/>
    </source>
</evidence>
<dbReference type="GO" id="GO:0071281">
    <property type="term" value="P:cellular response to iron ion"/>
    <property type="evidence" value="ECO:0007669"/>
    <property type="project" value="TreeGrafter"/>
</dbReference>
<organism evidence="2 4">
    <name type="scientific">Geotoga petraea</name>
    <dbReference type="NCBI Taxonomy" id="28234"/>
    <lineage>
        <taxon>Bacteria</taxon>
        <taxon>Thermotogati</taxon>
        <taxon>Thermotogota</taxon>
        <taxon>Thermotogae</taxon>
        <taxon>Petrotogales</taxon>
        <taxon>Petrotogaceae</taxon>
        <taxon>Geotoga</taxon>
    </lineage>
</organism>
<evidence type="ECO:0000259" key="1">
    <source>
        <dbReference type="PROSITE" id="PS50983"/>
    </source>
</evidence>
<dbReference type="InterPro" id="IPR050902">
    <property type="entry name" value="ABC_Transporter_SBP"/>
</dbReference>
<protein>
    <submittedName>
        <fullName evidence="3">ABC transporter substrate-binding protein</fullName>
    </submittedName>
    <submittedName>
        <fullName evidence="2">Iron complex transport system substrate-binding protein</fullName>
    </submittedName>
</protein>
<keyword evidence="4" id="KW-1185">Reference proteome</keyword>
<sequence>MKKLLLVSILSLFFVLSFSITLVDDLGRVVEFESPVERIVSAAPLVSDYLVHLKSEDKVVGVTDWDVHIEAEKIGNVYPLNMEKIISLNPDVVFLTGGFQEPEVERLEEFGIKTFVVNPTSLNDIPQVVQKLGIILEKRNLAQNISADFRKTISDIGKKTSLWKDKPRVFYAMISVQNISEIWTTGTGSFLNEAISLAGGLNVAAPLTGNNGWLSVGPEYLLKENPDIIIVPSYFTGDNSLVDTINRTEQFSSLKAVKNENILTINNDKASQASPSILDVIEKMYEYFKETK</sequence>
<accession>A0A1G6IDG7</accession>
<dbReference type="STRING" id="28234.SAMN04488588_0339"/>
<gene>
    <name evidence="3" type="ORF">E4650_02990</name>
    <name evidence="2" type="ORF">SAMN04488588_0339</name>
</gene>
<evidence type="ECO:0000313" key="2">
    <source>
        <dbReference type="EMBL" id="SDC04534.1"/>
    </source>
</evidence>
<dbReference type="EMBL" id="FMYV01000001">
    <property type="protein sequence ID" value="SDC04534.1"/>
    <property type="molecule type" value="Genomic_DNA"/>
</dbReference>
<dbReference type="PROSITE" id="PS50983">
    <property type="entry name" value="FE_B12_PBP"/>
    <property type="match status" value="1"/>
</dbReference>
<reference evidence="2 4" key="1">
    <citation type="submission" date="2016-10" db="EMBL/GenBank/DDBJ databases">
        <authorList>
            <person name="de Groot N.N."/>
        </authorList>
    </citation>
    <scope>NUCLEOTIDE SEQUENCE [LARGE SCALE GENOMIC DNA]</scope>
    <source>
        <strain evidence="2 4">WG14</strain>
    </source>
</reference>
<dbReference type="SUPFAM" id="SSF53807">
    <property type="entry name" value="Helical backbone' metal receptor"/>
    <property type="match status" value="1"/>
</dbReference>
<dbReference type="PANTHER" id="PTHR30535:SF34">
    <property type="entry name" value="MOLYBDATE-BINDING PROTEIN MOLA"/>
    <property type="match status" value="1"/>
</dbReference>
<dbReference type="Pfam" id="PF01497">
    <property type="entry name" value="Peripla_BP_2"/>
    <property type="match status" value="1"/>
</dbReference>
<dbReference type="EMBL" id="SRME01000001">
    <property type="protein sequence ID" value="TGG89175.1"/>
    <property type="molecule type" value="Genomic_DNA"/>
</dbReference>
<dbReference type="Gene3D" id="3.40.50.1980">
    <property type="entry name" value="Nitrogenase molybdenum iron protein domain"/>
    <property type="match status" value="2"/>
</dbReference>
<name>A0A1G6IDG7_9BACT</name>
<feature type="domain" description="Fe/B12 periplasmic-binding" evidence="1">
    <location>
        <begin position="38"/>
        <end position="292"/>
    </location>
</feature>
<reference evidence="3 5" key="2">
    <citation type="submission" date="2019-04" db="EMBL/GenBank/DDBJ databases">
        <title>Draft genome sequence data and analysis of a Fermenting Bacterium, Geotoga petraea strain HO-Geo1, isolated from heavy-oil petroleum reservoir in Russia.</title>
        <authorList>
            <person name="Grouzdev D.S."/>
            <person name="Semenova E.M."/>
            <person name="Sokolova D.S."/>
            <person name="Tourova T.P."/>
            <person name="Poltaraus A.B."/>
            <person name="Nazina T.N."/>
        </authorList>
    </citation>
    <scope>NUCLEOTIDE SEQUENCE [LARGE SCALE GENOMIC DNA]</scope>
    <source>
        <strain evidence="3 5">HO-Geo1</strain>
    </source>
</reference>